<sequence length="39" mass="4337">MPLMAASGQKLREHKTVKCHSVQQPALLSPAAVIVRHFR</sequence>
<gene>
    <name evidence="1" type="ordered locus">SeHA_C4733</name>
</gene>
<dbReference type="AlphaFoldDB" id="A0A6C6ZRD9"/>
<evidence type="ECO:0000313" key="1">
    <source>
        <dbReference type="EMBL" id="ACF69856.1"/>
    </source>
</evidence>
<organism evidence="1 2">
    <name type="scientific">Salmonella heidelberg (strain SL476)</name>
    <dbReference type="NCBI Taxonomy" id="454169"/>
    <lineage>
        <taxon>Bacteria</taxon>
        <taxon>Pseudomonadati</taxon>
        <taxon>Pseudomonadota</taxon>
        <taxon>Gammaproteobacteria</taxon>
        <taxon>Enterobacterales</taxon>
        <taxon>Enterobacteriaceae</taxon>
        <taxon>Salmonella</taxon>
    </lineage>
</organism>
<evidence type="ECO:0000313" key="2">
    <source>
        <dbReference type="Proteomes" id="UP000001866"/>
    </source>
</evidence>
<protein>
    <submittedName>
        <fullName evidence="1">Uncharacterized protein</fullName>
    </submittedName>
</protein>
<name>A0A6C6ZRD9_SALHS</name>
<reference evidence="1 2" key="1">
    <citation type="journal article" date="2011" name="J. Bacteriol.">
        <title>Comparative genomics of 28 Salmonella enterica isolates: evidence for CRISPR-mediated adaptive sublineage evolution.</title>
        <authorList>
            <person name="Fricke W.F."/>
            <person name="Mammel M.K."/>
            <person name="McDermott P.F."/>
            <person name="Tartera C."/>
            <person name="White D.G."/>
            <person name="Leclerc J.E."/>
            <person name="Ravel J."/>
            <person name="Cebula T.A."/>
        </authorList>
    </citation>
    <scope>NUCLEOTIDE SEQUENCE [LARGE SCALE GENOMIC DNA]</scope>
    <source>
        <strain evidence="1 2">SL476</strain>
    </source>
</reference>
<dbReference type="KEGG" id="seh:SeHA_C4733"/>
<dbReference type="Proteomes" id="UP000001866">
    <property type="component" value="Chromosome"/>
</dbReference>
<accession>A0A6C6ZRD9</accession>
<dbReference type="EMBL" id="CP001120">
    <property type="protein sequence ID" value="ACF69856.1"/>
    <property type="molecule type" value="Genomic_DNA"/>
</dbReference>
<proteinExistence type="predicted"/>